<name>A0ABQ2LUQ2_9MICC</name>
<gene>
    <name evidence="6" type="ORF">GCM10010977_11980</name>
</gene>
<dbReference type="PRINTS" id="PR00455">
    <property type="entry name" value="HTHTETR"/>
</dbReference>
<reference evidence="7" key="1">
    <citation type="journal article" date="2019" name="Int. J. Syst. Evol. Microbiol.">
        <title>The Global Catalogue of Microorganisms (GCM) 10K type strain sequencing project: providing services to taxonomists for standard genome sequencing and annotation.</title>
        <authorList>
            <consortium name="The Broad Institute Genomics Platform"/>
            <consortium name="The Broad Institute Genome Sequencing Center for Infectious Disease"/>
            <person name="Wu L."/>
            <person name="Ma J."/>
        </authorList>
    </citation>
    <scope>NUCLEOTIDE SEQUENCE [LARGE SCALE GENOMIC DNA]</scope>
    <source>
        <strain evidence="7">CGMCC 1.7064</strain>
    </source>
</reference>
<evidence type="ECO:0000256" key="4">
    <source>
        <dbReference type="PROSITE-ProRule" id="PRU00335"/>
    </source>
</evidence>
<sequence>MGREQTILSAATGAFAEKGFHGVSMDELGRRAGLSGPALYRSFSGKDEILATLLNEALDELMTATISIHEDPALDLERALRHHIRFSTTKGHLVGLYQREVRSLSDPWKRPFDRRQRQYIEKWEFLFQRRYPGLGQDRTAQSVQSVLGAIFSMTSWPGRTLRGAAVEDHLFALLQGALATLERPIPSVTTG</sequence>
<dbReference type="Pfam" id="PF00440">
    <property type="entry name" value="TetR_N"/>
    <property type="match status" value="1"/>
</dbReference>
<dbReference type="RefSeq" id="WP_188805223.1">
    <property type="nucleotide sequence ID" value="NZ_BAAAOU010000004.1"/>
</dbReference>
<keyword evidence="1" id="KW-0805">Transcription regulation</keyword>
<evidence type="ECO:0000256" key="1">
    <source>
        <dbReference type="ARBA" id="ARBA00023015"/>
    </source>
</evidence>
<dbReference type="PANTHER" id="PTHR30055">
    <property type="entry name" value="HTH-TYPE TRANSCRIPTIONAL REGULATOR RUTR"/>
    <property type="match status" value="1"/>
</dbReference>
<comment type="caution">
    <text evidence="6">The sequence shown here is derived from an EMBL/GenBank/DDBJ whole genome shotgun (WGS) entry which is preliminary data.</text>
</comment>
<proteinExistence type="predicted"/>
<dbReference type="InterPro" id="IPR009057">
    <property type="entry name" value="Homeodomain-like_sf"/>
</dbReference>
<dbReference type="PROSITE" id="PS50977">
    <property type="entry name" value="HTH_TETR_2"/>
    <property type="match status" value="1"/>
</dbReference>
<dbReference type="PANTHER" id="PTHR30055:SF234">
    <property type="entry name" value="HTH-TYPE TRANSCRIPTIONAL REGULATOR BETI"/>
    <property type="match status" value="1"/>
</dbReference>
<keyword evidence="7" id="KW-1185">Reference proteome</keyword>
<organism evidence="6 7">
    <name type="scientific">Citricoccus zhacaiensis</name>
    <dbReference type="NCBI Taxonomy" id="489142"/>
    <lineage>
        <taxon>Bacteria</taxon>
        <taxon>Bacillati</taxon>
        <taxon>Actinomycetota</taxon>
        <taxon>Actinomycetes</taxon>
        <taxon>Micrococcales</taxon>
        <taxon>Micrococcaceae</taxon>
        <taxon>Citricoccus</taxon>
    </lineage>
</organism>
<keyword evidence="2 4" id="KW-0238">DNA-binding</keyword>
<evidence type="ECO:0000313" key="7">
    <source>
        <dbReference type="Proteomes" id="UP000642509"/>
    </source>
</evidence>
<dbReference type="Proteomes" id="UP000642509">
    <property type="component" value="Unassembled WGS sequence"/>
</dbReference>
<dbReference type="SUPFAM" id="SSF46689">
    <property type="entry name" value="Homeodomain-like"/>
    <property type="match status" value="1"/>
</dbReference>
<dbReference type="EMBL" id="BMLQ01000003">
    <property type="protein sequence ID" value="GGO43559.1"/>
    <property type="molecule type" value="Genomic_DNA"/>
</dbReference>
<evidence type="ECO:0000313" key="6">
    <source>
        <dbReference type="EMBL" id="GGO43559.1"/>
    </source>
</evidence>
<dbReference type="Gene3D" id="1.10.10.60">
    <property type="entry name" value="Homeodomain-like"/>
    <property type="match status" value="1"/>
</dbReference>
<dbReference type="InterPro" id="IPR001647">
    <property type="entry name" value="HTH_TetR"/>
</dbReference>
<accession>A0ABQ2LUQ2</accession>
<dbReference type="InterPro" id="IPR050109">
    <property type="entry name" value="HTH-type_TetR-like_transc_reg"/>
</dbReference>
<protein>
    <submittedName>
        <fullName evidence="6">TetR family transcriptional regulator</fullName>
    </submittedName>
</protein>
<evidence type="ECO:0000259" key="5">
    <source>
        <dbReference type="PROSITE" id="PS50977"/>
    </source>
</evidence>
<evidence type="ECO:0000256" key="3">
    <source>
        <dbReference type="ARBA" id="ARBA00023163"/>
    </source>
</evidence>
<feature type="DNA-binding region" description="H-T-H motif" evidence="4">
    <location>
        <begin position="24"/>
        <end position="43"/>
    </location>
</feature>
<feature type="domain" description="HTH tetR-type" evidence="5">
    <location>
        <begin position="1"/>
        <end position="61"/>
    </location>
</feature>
<dbReference type="Gene3D" id="1.10.357.10">
    <property type="entry name" value="Tetracycline Repressor, domain 2"/>
    <property type="match status" value="1"/>
</dbReference>
<evidence type="ECO:0000256" key="2">
    <source>
        <dbReference type="ARBA" id="ARBA00023125"/>
    </source>
</evidence>
<keyword evidence="3" id="KW-0804">Transcription</keyword>